<comment type="similarity">
    <text evidence="11">Belongs to the protein kinase superfamily. Ser/Thr protein kinase family.</text>
</comment>
<sequence length="840" mass="94169">MHAKDRYCRVLGFFSIFVLFHCFPSPCCCAIYNITSSQALSQGQTLLSASKIFEVGFFTPTNSGNKYVGIWFNKPISTSKVVVWVANKENPLAVTDSAATLTIGSNGNLNLLDGKENSVWSTDIPVPSNTSFAELFDNGNFVLKDSISGQVLWQTFEHPSDTFLSKAKIGFNVKTGERFVLTSWKTETDPSPGNFTVGLSHQRPPQALVWINGSTRRWRSGPWDNTKFLGVPQMYPIYLSGFKLTDDVDQGTTTLSFDIGDYYHMFISSEGVLKAKKKEKDTDWYTAWQAPNSTCEAYGVCGPYAFCKTIELESTVCKCLKGFVPKSKEEWSKGNWTGGCVRRTKLLCEKNNGSSASSGGKKDRFWKKSTLKLPDFYTLVPPVDADSCGRWCRSNCSCIAFAFVDGIGCLIWSNDLIDIQEFPDGGQDLFLRLAHSELVGGQQLKKVIISLAAICGTAILGGLFLAWCRLRAKQDGKIKDTMNYFDLIEKSDNSRDNLRRKELHDPSELAIFEYDTMLVATNNFSISNKLGQGGFGPVYKGKLKDGKEIAVKRLSCNSGQGIEEFKNEMILISKLQHRSLVKLMGCCIYEEEKLLIYEFMPNKSLDFFLFDPRRRSELSWATRFKIIHGVAKGILYLHRDSCLRVIHRDLKASNILLDAKMNAKISDFGLARIFEETIDLANTQRVVGTLGYMSPEYAMGGIFSEKSDVYSFGVLLLEIVSGKKNNSFHYRDQQLSLIAHAWQLWSECRPLELIDETLADSYCSSEVIRCIDVGLLCTQDHAIDRPTMPQVVLMLSNEIDRPKPKQPLFYSQGSLKFDLKPQSVTKGSTNEATISMIEGR</sequence>
<evidence type="ECO:0000256" key="3">
    <source>
        <dbReference type="ARBA" id="ARBA00022527"/>
    </source>
</evidence>
<dbReference type="Pfam" id="PF00954">
    <property type="entry name" value="S_locus_glycop"/>
    <property type="match status" value="1"/>
</dbReference>
<keyword evidence="3 11" id="KW-0723">Serine/threonine-protein kinase</keyword>
<keyword evidence="4 11" id="KW-0808">Transferase</keyword>
<dbReference type="CDD" id="cd01098">
    <property type="entry name" value="PAN_AP_plant"/>
    <property type="match status" value="1"/>
</dbReference>
<feature type="transmembrane region" description="Helical" evidence="12">
    <location>
        <begin position="447"/>
        <end position="468"/>
    </location>
</feature>
<gene>
    <name evidence="18" type="primary">LOC107421680</name>
</gene>
<keyword evidence="12" id="KW-1133">Transmembrane helix</keyword>
<evidence type="ECO:0000256" key="1">
    <source>
        <dbReference type="ARBA" id="ARBA00004251"/>
    </source>
</evidence>
<keyword evidence="17" id="KW-1185">Reference proteome</keyword>
<comment type="catalytic activity">
    <reaction evidence="11">
        <text>L-seryl-[protein] + ATP = O-phospho-L-seryl-[protein] + ADP + H(+)</text>
        <dbReference type="Rhea" id="RHEA:17989"/>
        <dbReference type="Rhea" id="RHEA-COMP:9863"/>
        <dbReference type="Rhea" id="RHEA-COMP:11604"/>
        <dbReference type="ChEBI" id="CHEBI:15378"/>
        <dbReference type="ChEBI" id="CHEBI:29999"/>
        <dbReference type="ChEBI" id="CHEBI:30616"/>
        <dbReference type="ChEBI" id="CHEBI:83421"/>
        <dbReference type="ChEBI" id="CHEBI:456216"/>
        <dbReference type="EC" id="2.7.11.1"/>
    </reaction>
</comment>
<dbReference type="Pfam" id="PF01453">
    <property type="entry name" value="B_lectin"/>
    <property type="match status" value="1"/>
</dbReference>
<evidence type="ECO:0000256" key="2">
    <source>
        <dbReference type="ARBA" id="ARBA00022475"/>
    </source>
</evidence>
<keyword evidence="10" id="KW-0325">Glycoprotein</keyword>
<evidence type="ECO:0000256" key="11">
    <source>
        <dbReference type="PIRNR" id="PIRNR000641"/>
    </source>
</evidence>
<dbReference type="SMART" id="SM00108">
    <property type="entry name" value="B_lectin"/>
    <property type="match status" value="1"/>
</dbReference>
<evidence type="ECO:0000259" key="14">
    <source>
        <dbReference type="PROSITE" id="PS50011"/>
    </source>
</evidence>
<dbReference type="PANTHER" id="PTHR27002">
    <property type="entry name" value="RECEPTOR-LIKE SERINE/THREONINE-PROTEIN KINASE SD1-8"/>
    <property type="match status" value="1"/>
</dbReference>
<keyword evidence="7 11" id="KW-0418">Kinase</keyword>
<dbReference type="SUPFAM" id="SSF51110">
    <property type="entry name" value="alpha-D-mannose-specific plant lectins"/>
    <property type="match status" value="1"/>
</dbReference>
<keyword evidence="2" id="KW-1003">Cell membrane</keyword>
<evidence type="ECO:0000256" key="13">
    <source>
        <dbReference type="SAM" id="SignalP"/>
    </source>
</evidence>
<evidence type="ECO:0000256" key="7">
    <source>
        <dbReference type="ARBA" id="ARBA00022777"/>
    </source>
</evidence>
<keyword evidence="6 11" id="KW-0547">Nucleotide-binding</keyword>
<protein>
    <recommendedName>
        <fullName evidence="11">Receptor-like serine/threonine-protein kinase</fullName>
        <ecNumber evidence="11">2.7.11.1</ecNumber>
    </recommendedName>
</protein>
<dbReference type="Gene3D" id="3.30.200.20">
    <property type="entry name" value="Phosphorylase Kinase, domain 1"/>
    <property type="match status" value="1"/>
</dbReference>
<dbReference type="InterPro" id="IPR001480">
    <property type="entry name" value="Bulb-type_lectin_dom"/>
</dbReference>
<dbReference type="Gene3D" id="2.90.10.10">
    <property type="entry name" value="Bulb-type lectin domain"/>
    <property type="match status" value="1"/>
</dbReference>
<keyword evidence="8 11" id="KW-0067">ATP-binding</keyword>
<evidence type="ECO:0000256" key="4">
    <source>
        <dbReference type="ARBA" id="ARBA00022679"/>
    </source>
</evidence>
<evidence type="ECO:0000256" key="9">
    <source>
        <dbReference type="ARBA" id="ARBA00023157"/>
    </source>
</evidence>
<dbReference type="InterPro" id="IPR036426">
    <property type="entry name" value="Bulb-type_lectin_dom_sf"/>
</dbReference>
<dbReference type="InterPro" id="IPR003609">
    <property type="entry name" value="Pan_app"/>
</dbReference>
<dbReference type="CDD" id="cd14066">
    <property type="entry name" value="STKc_IRAK"/>
    <property type="match status" value="1"/>
</dbReference>
<dbReference type="PANTHER" id="PTHR27002:SF422">
    <property type="entry name" value="RECEPTOR-LIKE SERINE_THREONINE-PROTEIN KINASE"/>
    <property type="match status" value="1"/>
</dbReference>
<feature type="domain" description="Protein kinase" evidence="14">
    <location>
        <begin position="524"/>
        <end position="809"/>
    </location>
</feature>
<dbReference type="Pfam" id="PF07714">
    <property type="entry name" value="PK_Tyr_Ser-Thr"/>
    <property type="match status" value="1"/>
</dbReference>
<keyword evidence="12" id="KW-0472">Membrane</keyword>
<evidence type="ECO:0000256" key="8">
    <source>
        <dbReference type="ARBA" id="ARBA00022840"/>
    </source>
</evidence>
<dbReference type="RefSeq" id="XP_060669891.1">
    <property type="nucleotide sequence ID" value="XM_060813908.1"/>
</dbReference>
<feature type="signal peptide" evidence="13">
    <location>
        <begin position="1"/>
        <end position="29"/>
    </location>
</feature>
<keyword evidence="12" id="KW-0812">Transmembrane</keyword>
<feature type="chain" id="PRO_5046297223" description="Receptor-like serine/threonine-protein kinase" evidence="13">
    <location>
        <begin position="30"/>
        <end position="840"/>
    </location>
</feature>
<feature type="domain" description="Bulb-type lectin" evidence="15">
    <location>
        <begin position="31"/>
        <end position="156"/>
    </location>
</feature>
<dbReference type="PROSITE" id="PS50948">
    <property type="entry name" value="PAN"/>
    <property type="match status" value="1"/>
</dbReference>
<comment type="subcellular location">
    <subcellularLocation>
        <location evidence="1">Cell membrane</location>
        <topology evidence="1">Single-pass type I membrane protein</topology>
    </subcellularLocation>
</comment>
<dbReference type="InterPro" id="IPR011009">
    <property type="entry name" value="Kinase-like_dom_sf"/>
</dbReference>
<comment type="catalytic activity">
    <reaction evidence="11">
        <text>L-threonyl-[protein] + ATP = O-phospho-L-threonyl-[protein] + ADP + H(+)</text>
        <dbReference type="Rhea" id="RHEA:46608"/>
        <dbReference type="Rhea" id="RHEA-COMP:11060"/>
        <dbReference type="Rhea" id="RHEA-COMP:11605"/>
        <dbReference type="ChEBI" id="CHEBI:15378"/>
        <dbReference type="ChEBI" id="CHEBI:30013"/>
        <dbReference type="ChEBI" id="CHEBI:30616"/>
        <dbReference type="ChEBI" id="CHEBI:61977"/>
        <dbReference type="ChEBI" id="CHEBI:456216"/>
        <dbReference type="EC" id="2.7.11.1"/>
    </reaction>
</comment>
<keyword evidence="9" id="KW-1015">Disulfide bond</keyword>
<dbReference type="PROSITE" id="PS50011">
    <property type="entry name" value="PROTEIN_KINASE_DOM"/>
    <property type="match status" value="1"/>
</dbReference>
<dbReference type="InterPro" id="IPR001245">
    <property type="entry name" value="Ser-Thr/Tyr_kinase_cat_dom"/>
</dbReference>
<accession>A0ABM3ZZH5</accession>
<dbReference type="SUPFAM" id="SSF56112">
    <property type="entry name" value="Protein kinase-like (PK-like)"/>
    <property type="match status" value="1"/>
</dbReference>
<evidence type="ECO:0000256" key="6">
    <source>
        <dbReference type="ARBA" id="ARBA00022741"/>
    </source>
</evidence>
<dbReference type="SMART" id="SM00473">
    <property type="entry name" value="PAN_AP"/>
    <property type="match status" value="1"/>
</dbReference>
<proteinExistence type="inferred from homology"/>
<dbReference type="InterPro" id="IPR024171">
    <property type="entry name" value="SRK-like_kinase"/>
</dbReference>
<dbReference type="InterPro" id="IPR000858">
    <property type="entry name" value="S_locus_glycoprot_dom"/>
</dbReference>
<keyword evidence="5 13" id="KW-0732">Signal</keyword>
<dbReference type="GeneID" id="107421680"/>
<dbReference type="PIRSF" id="PIRSF000641">
    <property type="entry name" value="SRK"/>
    <property type="match status" value="1"/>
</dbReference>
<evidence type="ECO:0000259" key="15">
    <source>
        <dbReference type="PROSITE" id="PS50927"/>
    </source>
</evidence>
<evidence type="ECO:0000256" key="12">
    <source>
        <dbReference type="SAM" id="Phobius"/>
    </source>
</evidence>
<evidence type="ECO:0000313" key="18">
    <source>
        <dbReference type="RefSeq" id="XP_060669891.1"/>
    </source>
</evidence>
<dbReference type="SMART" id="SM00220">
    <property type="entry name" value="S_TKc"/>
    <property type="match status" value="1"/>
</dbReference>
<evidence type="ECO:0000256" key="10">
    <source>
        <dbReference type="ARBA" id="ARBA00023180"/>
    </source>
</evidence>
<dbReference type="PROSITE" id="PS50927">
    <property type="entry name" value="BULB_LECTIN"/>
    <property type="match status" value="1"/>
</dbReference>
<evidence type="ECO:0000256" key="5">
    <source>
        <dbReference type="ARBA" id="ARBA00022729"/>
    </source>
</evidence>
<reference evidence="17" key="1">
    <citation type="submission" date="2025-05" db="UniProtKB">
        <authorList>
            <consortium name="RefSeq"/>
        </authorList>
    </citation>
    <scope>NUCLEOTIDE SEQUENCE [LARGE SCALE GENOMIC DNA]</scope>
</reference>
<evidence type="ECO:0000259" key="16">
    <source>
        <dbReference type="PROSITE" id="PS50948"/>
    </source>
</evidence>
<feature type="domain" description="Apple" evidence="16">
    <location>
        <begin position="348"/>
        <end position="434"/>
    </location>
</feature>
<reference evidence="18" key="2">
    <citation type="submission" date="2025-08" db="UniProtKB">
        <authorList>
            <consortium name="RefSeq"/>
        </authorList>
    </citation>
    <scope>IDENTIFICATION</scope>
    <source>
        <tissue evidence="18">Seedling</tissue>
    </source>
</reference>
<dbReference type="Gene3D" id="1.10.510.10">
    <property type="entry name" value="Transferase(Phosphotransferase) domain 1"/>
    <property type="match status" value="1"/>
</dbReference>
<name>A0ABM3ZZH5_ZIZJJ</name>
<evidence type="ECO:0000313" key="17">
    <source>
        <dbReference type="Proteomes" id="UP001652623"/>
    </source>
</evidence>
<dbReference type="InterPro" id="IPR000719">
    <property type="entry name" value="Prot_kinase_dom"/>
</dbReference>
<dbReference type="Proteomes" id="UP001652623">
    <property type="component" value="Chromosome 1"/>
</dbReference>
<dbReference type="PROSITE" id="PS00108">
    <property type="entry name" value="PROTEIN_KINASE_ST"/>
    <property type="match status" value="1"/>
</dbReference>
<dbReference type="EC" id="2.7.11.1" evidence="11"/>
<dbReference type="Pfam" id="PF08276">
    <property type="entry name" value="PAN_2"/>
    <property type="match status" value="1"/>
</dbReference>
<dbReference type="InterPro" id="IPR008271">
    <property type="entry name" value="Ser/Thr_kinase_AS"/>
</dbReference>
<organism evidence="17 18">
    <name type="scientific">Ziziphus jujuba</name>
    <name type="common">Chinese jujube</name>
    <name type="synonym">Ziziphus sativa</name>
    <dbReference type="NCBI Taxonomy" id="326968"/>
    <lineage>
        <taxon>Eukaryota</taxon>
        <taxon>Viridiplantae</taxon>
        <taxon>Streptophyta</taxon>
        <taxon>Embryophyta</taxon>
        <taxon>Tracheophyta</taxon>
        <taxon>Spermatophyta</taxon>
        <taxon>Magnoliopsida</taxon>
        <taxon>eudicotyledons</taxon>
        <taxon>Gunneridae</taxon>
        <taxon>Pentapetalae</taxon>
        <taxon>rosids</taxon>
        <taxon>fabids</taxon>
        <taxon>Rosales</taxon>
        <taxon>Rhamnaceae</taxon>
        <taxon>Paliureae</taxon>
        <taxon>Ziziphus</taxon>
    </lineage>
</organism>
<dbReference type="CDD" id="cd00028">
    <property type="entry name" value="B_lectin"/>
    <property type="match status" value="1"/>
</dbReference>